<name>A0A094Z0I5_9PROT</name>
<accession>A0A094Z0I5</accession>
<dbReference type="PATRIC" id="fig|104102.12.peg.1495"/>
<sequence>MPDGSNILGRGVYTVPEAARLLKVPSARLRSWVYGNGSEPVLIPELAAEDGQDALSFINLIEVLFLTELRGQGVSLQSIRSMQDTARRVLKTDHPFAVRRFHTDGKAIWMETAEATGDRRLVDLTDGNGAMLQVLERSFRKSVTFDGAEGVANLWRPSADQPRIVLDPQRRFGRPIDNETGVPTEILADALRAEGGNVERVAALWEVPVEAVEQAAEFELRMHKRLAA</sequence>
<dbReference type="RefSeq" id="WP_035377340.1">
    <property type="nucleotide sequence ID" value="NZ_JACAOJ010000022.1"/>
</dbReference>
<organism evidence="2 4">
    <name type="scientific">Acetobacter tropicalis</name>
    <dbReference type="NCBI Taxonomy" id="104102"/>
    <lineage>
        <taxon>Bacteria</taxon>
        <taxon>Pseudomonadati</taxon>
        <taxon>Pseudomonadota</taxon>
        <taxon>Alphaproteobacteria</taxon>
        <taxon>Acetobacterales</taxon>
        <taxon>Acetobacteraceae</taxon>
        <taxon>Acetobacter</taxon>
    </lineage>
</organism>
<comment type="caution">
    <text evidence="2">The sequence shown here is derived from an EMBL/GenBank/DDBJ whole genome shotgun (WGS) entry which is preliminary data.</text>
</comment>
<proteinExistence type="predicted"/>
<evidence type="ECO:0000313" key="3">
    <source>
        <dbReference type="EMBL" id="KXV57153.1"/>
    </source>
</evidence>
<evidence type="ECO:0000313" key="4">
    <source>
        <dbReference type="Proteomes" id="UP000029448"/>
    </source>
</evidence>
<dbReference type="OrthoDB" id="940717at2"/>
<dbReference type="EMBL" id="JOKM01000008">
    <property type="protein sequence ID" value="KGB26454.1"/>
    <property type="molecule type" value="Genomic_DNA"/>
</dbReference>
<dbReference type="GeneID" id="89477879"/>
<dbReference type="AlphaFoldDB" id="A0A094Z0I5"/>
<dbReference type="EMBL" id="LHZT01000122">
    <property type="protein sequence ID" value="KXV57153.1"/>
    <property type="molecule type" value="Genomic_DNA"/>
</dbReference>
<evidence type="ECO:0000259" key="1">
    <source>
        <dbReference type="Pfam" id="PF21321"/>
    </source>
</evidence>
<feature type="domain" description="Putative antitoxin VapB45-like DNA-binding HTH" evidence="1">
    <location>
        <begin position="12"/>
        <end position="80"/>
    </location>
</feature>
<dbReference type="Pfam" id="PF21321">
    <property type="entry name" value="HTH_66"/>
    <property type="match status" value="1"/>
</dbReference>
<protein>
    <recommendedName>
        <fullName evidence="1">Putative antitoxin VapB45-like DNA-binding HTH domain-containing protein</fullName>
    </recommendedName>
</protein>
<dbReference type="STRING" id="104102.AtDm6_0203"/>
<keyword evidence="4" id="KW-1185">Reference proteome</keyword>
<dbReference type="Proteomes" id="UP000075411">
    <property type="component" value="Unassembled WGS sequence"/>
</dbReference>
<reference evidence="3 5" key="2">
    <citation type="submission" date="2015-06" db="EMBL/GenBank/DDBJ databases">
        <title>Improved classification and identification of acetic acid bacteria using matrix-assisted laser desorption/ionization time-of-flight mass spectrometry; Gluconobacter nephelii and Gluconobacter uchimurae are later heterotypic synonyms of Gluconobacter japonicus and Gluconobacter oxydans, respectively.</title>
        <authorList>
            <person name="Li L."/>
            <person name="Cleenwerck I."/>
            <person name="De Vuyst L."/>
            <person name="Vandamme P."/>
        </authorList>
    </citation>
    <scope>NUCLEOTIDE SEQUENCE [LARGE SCALE GENOMIC DNA]</scope>
    <source>
        <strain evidence="3 5">LMG 1663</strain>
    </source>
</reference>
<dbReference type="InterPro" id="IPR048708">
    <property type="entry name" value="VapB45-like_HTH"/>
</dbReference>
<reference evidence="2 4" key="1">
    <citation type="submission" date="2014-06" db="EMBL/GenBank/DDBJ databases">
        <title>Functional and comparative genomic analyses of the Drosophila gut microbiota identify candidate symbiosis factors.</title>
        <authorList>
            <person name="Newell P.D."/>
            <person name="Chaston J.M."/>
            <person name="Douglas A.E."/>
        </authorList>
    </citation>
    <scope>NUCLEOTIDE SEQUENCE [LARGE SCALE GENOMIC DNA]</scope>
    <source>
        <strain evidence="2 4">DmCS_006</strain>
    </source>
</reference>
<evidence type="ECO:0000313" key="2">
    <source>
        <dbReference type="EMBL" id="KGB26454.1"/>
    </source>
</evidence>
<dbReference type="Proteomes" id="UP000029448">
    <property type="component" value="Unassembled WGS sequence"/>
</dbReference>
<evidence type="ECO:0000313" key="5">
    <source>
        <dbReference type="Proteomes" id="UP000075411"/>
    </source>
</evidence>
<gene>
    <name evidence="3" type="ORF">AD947_09450</name>
    <name evidence="2" type="ORF">AtDm6_0203</name>
</gene>